<feature type="transmembrane region" description="Helical" evidence="1">
    <location>
        <begin position="6"/>
        <end position="24"/>
    </location>
</feature>
<keyword evidence="3" id="KW-1185">Reference proteome</keyword>
<dbReference type="EMBL" id="FXBJ01000002">
    <property type="protein sequence ID" value="SMH32892.1"/>
    <property type="molecule type" value="Genomic_DNA"/>
</dbReference>
<feature type="transmembrane region" description="Helical" evidence="1">
    <location>
        <begin position="45"/>
        <end position="67"/>
    </location>
</feature>
<evidence type="ECO:0000256" key="1">
    <source>
        <dbReference type="SAM" id="Phobius"/>
    </source>
</evidence>
<name>A0A1X7N7E2_9LACT</name>
<dbReference type="RefSeq" id="WP_085559616.1">
    <property type="nucleotide sequence ID" value="NZ_FOAH01000004.1"/>
</dbReference>
<evidence type="ECO:0000313" key="2">
    <source>
        <dbReference type="EMBL" id="SMH32892.1"/>
    </source>
</evidence>
<proteinExistence type="predicted"/>
<dbReference type="OrthoDB" id="1651016at2"/>
<dbReference type="NCBIfam" id="TIGR02327">
    <property type="entry name" value="int_mem_ywzB"/>
    <property type="match status" value="1"/>
</dbReference>
<keyword evidence="1" id="KW-0812">Transmembrane</keyword>
<dbReference type="STRING" id="1073423.SAMN04488700_1462"/>
<protein>
    <submittedName>
        <fullName evidence="2">Conserved hypothetical integral membrane protein</fullName>
    </submittedName>
</protein>
<dbReference type="AlphaFoldDB" id="A0A1X7N7E2"/>
<dbReference type="Pfam" id="PF06612">
    <property type="entry name" value="DUF1146"/>
    <property type="match status" value="1"/>
</dbReference>
<evidence type="ECO:0000313" key="3">
    <source>
        <dbReference type="Proteomes" id="UP000193435"/>
    </source>
</evidence>
<organism evidence="2 3">
    <name type="scientific">Carnobacterium iners</name>
    <dbReference type="NCBI Taxonomy" id="1073423"/>
    <lineage>
        <taxon>Bacteria</taxon>
        <taxon>Bacillati</taxon>
        <taxon>Bacillota</taxon>
        <taxon>Bacilli</taxon>
        <taxon>Lactobacillales</taxon>
        <taxon>Carnobacteriaceae</taxon>
        <taxon>Carnobacterium</taxon>
    </lineage>
</organism>
<keyword evidence="1" id="KW-0472">Membrane</keyword>
<sequence>MNFLGTQALISLISHILFIVVTFWSLKGLLIEKWIKKNHIQQARLLYLFLSIAIGYLVSSFFIEFILMSRNLIFLF</sequence>
<reference evidence="2 3" key="1">
    <citation type="submission" date="2017-04" db="EMBL/GenBank/DDBJ databases">
        <authorList>
            <person name="Afonso C.L."/>
            <person name="Miller P.J."/>
            <person name="Scott M.A."/>
            <person name="Spackman E."/>
            <person name="Goraichik I."/>
            <person name="Dimitrov K.M."/>
            <person name="Suarez D.L."/>
            <person name="Swayne D.E."/>
        </authorList>
    </citation>
    <scope>NUCLEOTIDE SEQUENCE [LARGE SCALE GENOMIC DNA]</scope>
    <source>
        <strain evidence="2 3">LMG26642</strain>
    </source>
</reference>
<keyword evidence="1" id="KW-1133">Transmembrane helix</keyword>
<dbReference type="Proteomes" id="UP000193435">
    <property type="component" value="Unassembled WGS sequence"/>
</dbReference>
<dbReference type="InterPro" id="IPR009526">
    <property type="entry name" value="DUF1146"/>
</dbReference>
<gene>
    <name evidence="2" type="ORF">SAMN04488700_1462</name>
</gene>
<accession>A0A1X7N7E2</accession>